<reference evidence="2" key="1">
    <citation type="journal article" date="2019" name="bioRxiv">
        <title>The Genome of the Zebra Mussel, Dreissena polymorpha: A Resource for Invasive Species Research.</title>
        <authorList>
            <person name="McCartney M.A."/>
            <person name="Auch B."/>
            <person name="Kono T."/>
            <person name="Mallez S."/>
            <person name="Zhang Y."/>
            <person name="Obille A."/>
            <person name="Becker A."/>
            <person name="Abrahante J.E."/>
            <person name="Garbe J."/>
            <person name="Badalamenti J.P."/>
            <person name="Herman A."/>
            <person name="Mangelson H."/>
            <person name="Liachko I."/>
            <person name="Sullivan S."/>
            <person name="Sone E.D."/>
            <person name="Koren S."/>
            <person name="Silverstein K.A.T."/>
            <person name="Beckman K.B."/>
            <person name="Gohl D.M."/>
        </authorList>
    </citation>
    <scope>NUCLEOTIDE SEQUENCE</scope>
    <source>
        <strain evidence="2">Duluth1</strain>
        <tissue evidence="2">Whole animal</tissue>
    </source>
</reference>
<dbReference type="EMBL" id="JAIWYP010000002">
    <property type="protein sequence ID" value="KAH3873923.1"/>
    <property type="molecule type" value="Genomic_DNA"/>
</dbReference>
<evidence type="ECO:0000313" key="2">
    <source>
        <dbReference type="EMBL" id="KAH3873923.1"/>
    </source>
</evidence>
<evidence type="ECO:0000256" key="1">
    <source>
        <dbReference type="SAM" id="SignalP"/>
    </source>
</evidence>
<feature type="signal peptide" evidence="1">
    <location>
        <begin position="1"/>
        <end position="17"/>
    </location>
</feature>
<sequence length="57" mass="6499">MFFIVMIMIHVPGRFVGFDFPAYSVVAPDTVAEAVRRTLHCCTEKPAAQRNMRHVMC</sequence>
<proteinExistence type="predicted"/>
<accession>A0A9D4MC51</accession>
<dbReference type="Proteomes" id="UP000828390">
    <property type="component" value="Unassembled WGS sequence"/>
</dbReference>
<evidence type="ECO:0000313" key="3">
    <source>
        <dbReference type="Proteomes" id="UP000828390"/>
    </source>
</evidence>
<feature type="chain" id="PRO_5039424312" evidence="1">
    <location>
        <begin position="18"/>
        <end position="57"/>
    </location>
</feature>
<organism evidence="2 3">
    <name type="scientific">Dreissena polymorpha</name>
    <name type="common">Zebra mussel</name>
    <name type="synonym">Mytilus polymorpha</name>
    <dbReference type="NCBI Taxonomy" id="45954"/>
    <lineage>
        <taxon>Eukaryota</taxon>
        <taxon>Metazoa</taxon>
        <taxon>Spiralia</taxon>
        <taxon>Lophotrochozoa</taxon>
        <taxon>Mollusca</taxon>
        <taxon>Bivalvia</taxon>
        <taxon>Autobranchia</taxon>
        <taxon>Heteroconchia</taxon>
        <taxon>Euheterodonta</taxon>
        <taxon>Imparidentia</taxon>
        <taxon>Neoheterodontei</taxon>
        <taxon>Myida</taxon>
        <taxon>Dreissenoidea</taxon>
        <taxon>Dreissenidae</taxon>
        <taxon>Dreissena</taxon>
    </lineage>
</organism>
<dbReference type="AlphaFoldDB" id="A0A9D4MC51"/>
<comment type="caution">
    <text evidence="2">The sequence shown here is derived from an EMBL/GenBank/DDBJ whole genome shotgun (WGS) entry which is preliminary data.</text>
</comment>
<keyword evidence="1" id="KW-0732">Signal</keyword>
<name>A0A9D4MC51_DREPO</name>
<reference evidence="2" key="2">
    <citation type="submission" date="2020-11" db="EMBL/GenBank/DDBJ databases">
        <authorList>
            <person name="McCartney M.A."/>
            <person name="Auch B."/>
            <person name="Kono T."/>
            <person name="Mallez S."/>
            <person name="Becker A."/>
            <person name="Gohl D.M."/>
            <person name="Silverstein K.A.T."/>
            <person name="Koren S."/>
            <person name="Bechman K.B."/>
            <person name="Herman A."/>
            <person name="Abrahante J.E."/>
            <person name="Garbe J."/>
        </authorList>
    </citation>
    <scope>NUCLEOTIDE SEQUENCE</scope>
    <source>
        <strain evidence="2">Duluth1</strain>
        <tissue evidence="2">Whole animal</tissue>
    </source>
</reference>
<gene>
    <name evidence="2" type="ORF">DPMN_037164</name>
</gene>
<keyword evidence="3" id="KW-1185">Reference proteome</keyword>
<protein>
    <submittedName>
        <fullName evidence="2">Uncharacterized protein</fullName>
    </submittedName>
</protein>